<protein>
    <submittedName>
        <fullName evidence="1">Uncharacterized protein</fullName>
    </submittedName>
</protein>
<gene>
    <name evidence="2" type="ORF">MM415A00136_0048</name>
    <name evidence="1" type="ORF">MM415B00397_0063</name>
</gene>
<sequence length="102" mass="11896">MPNPKEKTLDWREEFDRLTSPPENYEQAKNSLYWEESYPESKYELDAEKIKAFIVQVEQSAYDRCIGELKEKIETHEHSAGCGTVCRGLVEVAEALKRSKRN</sequence>
<proteinExistence type="predicted"/>
<reference evidence="1" key="1">
    <citation type="submission" date="2020-03" db="EMBL/GenBank/DDBJ databases">
        <title>The deep terrestrial virosphere.</title>
        <authorList>
            <person name="Holmfeldt K."/>
            <person name="Nilsson E."/>
            <person name="Simone D."/>
            <person name="Lopez-Fernandez M."/>
            <person name="Wu X."/>
            <person name="de Brujin I."/>
            <person name="Lundin D."/>
            <person name="Andersson A."/>
            <person name="Bertilsson S."/>
            <person name="Dopson M."/>
        </authorList>
    </citation>
    <scope>NUCLEOTIDE SEQUENCE</scope>
    <source>
        <strain evidence="2">MM415A00136</strain>
        <strain evidence="1">MM415B00397</strain>
    </source>
</reference>
<dbReference type="EMBL" id="MT145195">
    <property type="protein sequence ID" value="QJI05166.1"/>
    <property type="molecule type" value="Genomic_DNA"/>
</dbReference>
<evidence type="ECO:0000313" key="2">
    <source>
        <dbReference type="EMBL" id="QJI05166.1"/>
    </source>
</evidence>
<organism evidence="1">
    <name type="scientific">viral metagenome</name>
    <dbReference type="NCBI Taxonomy" id="1070528"/>
    <lineage>
        <taxon>unclassified sequences</taxon>
        <taxon>metagenomes</taxon>
        <taxon>organismal metagenomes</taxon>
    </lineage>
</organism>
<dbReference type="AlphaFoldDB" id="A0A6M3J8X2"/>
<evidence type="ECO:0000313" key="1">
    <source>
        <dbReference type="EMBL" id="QJA65451.1"/>
    </source>
</evidence>
<dbReference type="EMBL" id="MT141538">
    <property type="protein sequence ID" value="QJA65451.1"/>
    <property type="molecule type" value="Genomic_DNA"/>
</dbReference>
<name>A0A6M3J8X2_9ZZZZ</name>
<accession>A0A6M3J8X2</accession>